<feature type="compositionally biased region" description="Basic and acidic residues" evidence="1">
    <location>
        <begin position="606"/>
        <end position="620"/>
    </location>
</feature>
<feature type="compositionally biased region" description="Basic and acidic residues" evidence="1">
    <location>
        <begin position="357"/>
        <end position="368"/>
    </location>
</feature>
<dbReference type="AlphaFoldDB" id="A0A2K1QXX9"/>
<dbReference type="SUPFAM" id="SSF50729">
    <property type="entry name" value="PH domain-like"/>
    <property type="match status" value="1"/>
</dbReference>
<feature type="compositionally biased region" description="Basic and acidic residues" evidence="1">
    <location>
        <begin position="636"/>
        <end position="658"/>
    </location>
</feature>
<feature type="compositionally biased region" description="Basic and acidic residues" evidence="1">
    <location>
        <begin position="242"/>
        <end position="255"/>
    </location>
</feature>
<dbReference type="EMBL" id="NKHZ01000029">
    <property type="protein sequence ID" value="PNS19911.1"/>
    <property type="molecule type" value="Genomic_DNA"/>
</dbReference>
<reference evidence="3 4" key="1">
    <citation type="submission" date="2017-06" db="EMBL/GenBank/DDBJ databases">
        <title>Draft genome sequence of a variant of Elsinoe murrayae.</title>
        <authorList>
            <person name="Cheng Q."/>
        </authorList>
    </citation>
    <scope>NUCLEOTIDE SEQUENCE [LARGE SCALE GENOMIC DNA]</scope>
    <source>
        <strain evidence="3 4">CQ-2017a</strain>
    </source>
</reference>
<feature type="region of interest" description="Disordered" evidence="1">
    <location>
        <begin position="504"/>
        <end position="708"/>
    </location>
</feature>
<accession>A0A2K1QXX9</accession>
<protein>
    <recommendedName>
        <fullName evidence="2">PH domain-containing protein</fullName>
    </recommendedName>
</protein>
<feature type="compositionally biased region" description="Basic and acidic residues" evidence="1">
    <location>
        <begin position="479"/>
        <end position="492"/>
    </location>
</feature>
<feature type="compositionally biased region" description="Basic and acidic residues" evidence="1">
    <location>
        <begin position="431"/>
        <end position="440"/>
    </location>
</feature>
<dbReference type="InterPro" id="IPR001849">
    <property type="entry name" value="PH_domain"/>
</dbReference>
<feature type="compositionally biased region" description="Low complexity" evidence="1">
    <location>
        <begin position="260"/>
        <end position="271"/>
    </location>
</feature>
<feature type="region of interest" description="Disordered" evidence="1">
    <location>
        <begin position="1"/>
        <end position="66"/>
    </location>
</feature>
<sequence length="708" mass="74290">MSAPVQETKAELPKPLELPAETTESPAPVATTTEGPATTDEKTAEETKPSDLPTTEDKPVETPVIKEEKPVEPVTSGVLGYKAPGLVHLFKFSKRYFWLGDEAVTTQSLSHYLRGTEAKTAHPVAAWSSQTGKGLLYLTKTEAEKAHPQDVILLADVTDLKKDSPHEFTFKVHGEKHAFKANTDSERDGWYAAIEKAIAEAKESKEGILKSEGYQESIKHLGKPAALAGGVAAGTTAAAASKKSEDKTDDVKPEETEGPARAGSTSSSSSSDAEKAAKKAEKKSKSKSKSRSASRGKRSSIFGSLLGKKEEQEAKKDVKEDKKEEAKADDKPVAEAAAATSAAAAGTAATAAAVATSDDKKDEAKPVETSEASPVVPAAASTENKPEEIKDETPVAPKASKRNSIFGSIYQKVRSPTTEKKESEVTPVVPAKEETVKPEETTPAPVATTETTPVPKVEEPVESKPVEPVAAAAPAVATETKDEKKVETPKKEKESFFAGFLNKARAKSPAAGKRDAPAVPPKDEKVEEAKPVESTPAATAATETPAVPASTTETAAVPATTEPVTETPATAATTEVKSDATPAAVDAKATTPKESRRKSLFASFGSKKEGESTEGEKPLEKLGAMFRKPSQAIRGASDKKEVKKENSVAEKAAEEKPTTETTPAAATTTEATKPAETEKPQESIGDVVPEAVSVGKPQSSNPTVSATA</sequence>
<feature type="compositionally biased region" description="Polar residues" evidence="1">
    <location>
        <begin position="22"/>
        <end position="36"/>
    </location>
</feature>
<feature type="compositionally biased region" description="Polar residues" evidence="1">
    <location>
        <begin position="696"/>
        <end position="708"/>
    </location>
</feature>
<dbReference type="Gene3D" id="2.30.29.30">
    <property type="entry name" value="Pleckstrin-homology domain (PH domain)/Phosphotyrosine-binding domain (PTB)"/>
    <property type="match status" value="1"/>
</dbReference>
<feature type="compositionally biased region" description="Low complexity" evidence="1">
    <location>
        <begin position="466"/>
        <end position="478"/>
    </location>
</feature>
<dbReference type="SMART" id="SM00233">
    <property type="entry name" value="PH"/>
    <property type="match status" value="1"/>
</dbReference>
<feature type="compositionally biased region" description="Low complexity" evidence="1">
    <location>
        <begin position="369"/>
        <end position="383"/>
    </location>
</feature>
<dbReference type="Pfam" id="PF15406">
    <property type="entry name" value="PH_6"/>
    <property type="match status" value="1"/>
</dbReference>
<proteinExistence type="predicted"/>
<feature type="compositionally biased region" description="Basic and acidic residues" evidence="1">
    <location>
        <begin position="39"/>
        <end position="66"/>
    </location>
</feature>
<feature type="compositionally biased region" description="Basic and acidic residues" evidence="1">
    <location>
        <begin position="456"/>
        <end position="465"/>
    </location>
</feature>
<evidence type="ECO:0000256" key="1">
    <source>
        <dbReference type="SAM" id="MobiDB-lite"/>
    </source>
</evidence>
<dbReference type="PANTHER" id="PTHR42073:SF1">
    <property type="entry name" value="MEIOTIC EXPRESSION UP-REGULATED PROTEIN 6"/>
    <property type="match status" value="1"/>
</dbReference>
<comment type="caution">
    <text evidence="3">The sequence shown here is derived from an EMBL/GenBank/DDBJ whole genome shotgun (WGS) entry which is preliminary data.</text>
</comment>
<feature type="compositionally biased region" description="Basic residues" evidence="1">
    <location>
        <begin position="280"/>
        <end position="298"/>
    </location>
</feature>
<gene>
    <name evidence="3" type="ORF">CAC42_7878</name>
</gene>
<evidence type="ECO:0000313" key="3">
    <source>
        <dbReference type="EMBL" id="PNS19911.1"/>
    </source>
</evidence>
<feature type="compositionally biased region" description="Low complexity" evidence="1">
    <location>
        <begin position="334"/>
        <end position="356"/>
    </location>
</feature>
<dbReference type="PROSITE" id="PS50003">
    <property type="entry name" value="PH_DOMAIN"/>
    <property type="match status" value="1"/>
</dbReference>
<dbReference type="InParanoid" id="A0A2K1QXX9"/>
<evidence type="ECO:0000313" key="4">
    <source>
        <dbReference type="Proteomes" id="UP000243797"/>
    </source>
</evidence>
<evidence type="ECO:0000259" key="2">
    <source>
        <dbReference type="PROSITE" id="PS50003"/>
    </source>
</evidence>
<dbReference type="OrthoDB" id="5593352at2759"/>
<dbReference type="Proteomes" id="UP000243797">
    <property type="component" value="Unassembled WGS sequence"/>
</dbReference>
<feature type="compositionally biased region" description="Low complexity" evidence="1">
    <location>
        <begin position="532"/>
        <end position="575"/>
    </location>
</feature>
<feature type="compositionally biased region" description="Low complexity" evidence="1">
    <location>
        <begin position="659"/>
        <end position="672"/>
    </location>
</feature>
<dbReference type="STRING" id="2082308.A0A2K1QXX9"/>
<dbReference type="InterPro" id="IPR011993">
    <property type="entry name" value="PH-like_dom_sf"/>
</dbReference>
<keyword evidence="4" id="KW-1185">Reference proteome</keyword>
<feature type="compositionally biased region" description="Basic and acidic residues" evidence="1">
    <location>
        <begin position="384"/>
        <end position="393"/>
    </location>
</feature>
<feature type="region of interest" description="Disordered" evidence="1">
    <location>
        <begin position="238"/>
        <end position="492"/>
    </location>
</feature>
<feature type="compositionally biased region" description="Basic and acidic residues" evidence="1">
    <location>
        <begin position="307"/>
        <end position="333"/>
    </location>
</feature>
<organism evidence="3 4">
    <name type="scientific">Sphaceloma murrayae</name>
    <dbReference type="NCBI Taxonomy" id="2082308"/>
    <lineage>
        <taxon>Eukaryota</taxon>
        <taxon>Fungi</taxon>
        <taxon>Dikarya</taxon>
        <taxon>Ascomycota</taxon>
        <taxon>Pezizomycotina</taxon>
        <taxon>Dothideomycetes</taxon>
        <taxon>Dothideomycetidae</taxon>
        <taxon>Myriangiales</taxon>
        <taxon>Elsinoaceae</taxon>
        <taxon>Sphaceloma</taxon>
    </lineage>
</organism>
<dbReference type="PANTHER" id="PTHR42073">
    <property type="entry name" value="MEIOTIC EXPRESSION UP-REGULATED PROTEIN 6"/>
    <property type="match status" value="1"/>
</dbReference>
<name>A0A2K1QXX9_9PEZI</name>
<feature type="compositionally biased region" description="Basic and acidic residues" evidence="1">
    <location>
        <begin position="512"/>
        <end position="531"/>
    </location>
</feature>
<feature type="domain" description="PH" evidence="2">
    <location>
        <begin position="72"/>
        <end position="199"/>
    </location>
</feature>
<dbReference type="InterPro" id="IPR039483">
    <property type="entry name" value="Meu6_PH_dom"/>
</dbReference>
<dbReference type="InterPro" id="IPR039712">
    <property type="entry name" value="Meu6"/>
</dbReference>
<feature type="compositionally biased region" description="Low complexity" evidence="1">
    <location>
        <begin position="441"/>
        <end position="455"/>
    </location>
</feature>